<organism evidence="11 12">
    <name type="scientific">Plutella xylostella</name>
    <name type="common">Diamondback moth</name>
    <name type="synonym">Plutella maculipennis</name>
    <dbReference type="NCBI Taxonomy" id="51655"/>
    <lineage>
        <taxon>Eukaryota</taxon>
        <taxon>Metazoa</taxon>
        <taxon>Ecdysozoa</taxon>
        <taxon>Arthropoda</taxon>
        <taxon>Hexapoda</taxon>
        <taxon>Insecta</taxon>
        <taxon>Pterygota</taxon>
        <taxon>Neoptera</taxon>
        <taxon>Endopterygota</taxon>
        <taxon>Lepidoptera</taxon>
        <taxon>Glossata</taxon>
        <taxon>Ditrysia</taxon>
        <taxon>Yponomeutoidea</taxon>
        <taxon>Plutellidae</taxon>
        <taxon>Plutella</taxon>
    </lineage>
</organism>
<dbReference type="PANTHER" id="PTHR21137:SF35">
    <property type="entry name" value="ODORANT RECEPTOR 19A-RELATED"/>
    <property type="match status" value="1"/>
</dbReference>
<keyword evidence="3" id="KW-0716">Sensory transduction</keyword>
<gene>
    <name evidence="11" type="ORF">JYU34_008984</name>
</gene>
<evidence type="ECO:0000256" key="9">
    <source>
        <dbReference type="ARBA" id="ARBA00023224"/>
    </source>
</evidence>
<dbReference type="EMBL" id="JAHIBW010000012">
    <property type="protein sequence ID" value="KAG7306359.1"/>
    <property type="molecule type" value="Genomic_DNA"/>
</dbReference>
<feature type="transmembrane region" description="Helical" evidence="10">
    <location>
        <begin position="172"/>
        <end position="205"/>
    </location>
</feature>
<accession>A0ABQ7QMA2</accession>
<dbReference type="PANTHER" id="PTHR21137">
    <property type="entry name" value="ODORANT RECEPTOR"/>
    <property type="match status" value="1"/>
</dbReference>
<protein>
    <recommendedName>
        <fullName evidence="13">Odorant receptor</fullName>
    </recommendedName>
</protein>
<dbReference type="Proteomes" id="UP000823941">
    <property type="component" value="Chromosome 12"/>
</dbReference>
<dbReference type="Pfam" id="PF02949">
    <property type="entry name" value="7tm_6"/>
    <property type="match status" value="1"/>
</dbReference>
<evidence type="ECO:0000256" key="2">
    <source>
        <dbReference type="ARBA" id="ARBA00022475"/>
    </source>
</evidence>
<reference evidence="11 12" key="1">
    <citation type="submission" date="2021-06" db="EMBL/GenBank/DDBJ databases">
        <title>A haploid diamondback moth (Plutella xylostella L.) genome assembly resolves 31 chromosomes and identifies a diamide resistance mutation.</title>
        <authorList>
            <person name="Ward C.M."/>
            <person name="Perry K.D."/>
            <person name="Baker G."/>
            <person name="Powis K."/>
            <person name="Heckel D.G."/>
            <person name="Baxter S.W."/>
        </authorList>
    </citation>
    <scope>NUCLEOTIDE SEQUENCE [LARGE SCALE GENOMIC DNA]</scope>
    <source>
        <strain evidence="11 12">LV</strain>
        <tissue evidence="11">Single pupa</tissue>
    </source>
</reference>
<keyword evidence="5" id="KW-0552">Olfaction</keyword>
<evidence type="ECO:0000256" key="1">
    <source>
        <dbReference type="ARBA" id="ARBA00004651"/>
    </source>
</evidence>
<dbReference type="InterPro" id="IPR004117">
    <property type="entry name" value="7tm6_olfct_rcpt"/>
</dbReference>
<comment type="subcellular location">
    <subcellularLocation>
        <location evidence="1">Cell membrane</location>
        <topology evidence="1">Multi-pass membrane protein</topology>
    </subcellularLocation>
</comment>
<name>A0ABQ7QMA2_PLUXY</name>
<proteinExistence type="predicted"/>
<comment type="caution">
    <text evidence="11">The sequence shown here is derived from an EMBL/GenBank/DDBJ whole genome shotgun (WGS) entry which is preliminary data.</text>
</comment>
<keyword evidence="9" id="KW-0807">Transducer</keyword>
<sequence>MALMAEKQMRKAGLWQGAARDRTHWVAHGLLFILLILSGLQVIKLFISFDDLGTLIDCISVLSFVSMGLLKVVSLRLNVTKWHTLFSKITEMEENSITDLEYEMPQQTGEKQSRDYTNTIRRILRYLPRIYWCAGGVFILSPFAELGLKYFRHLPLEWPHILTIWVPYEDNAYVNVFLILIELLAAVYVIIVHIAFDVSSLAVMIFMSGQFAKLRWNTEMIGGRDLSESSVSRDDRAHALIITCHQHYLDLTRLNRHLDSVLNFIMGVYMNVATLNLCATAVQLTVSYYVYYLLSNK</sequence>
<evidence type="ECO:0000256" key="4">
    <source>
        <dbReference type="ARBA" id="ARBA00022692"/>
    </source>
</evidence>
<keyword evidence="8" id="KW-0675">Receptor</keyword>
<evidence type="ECO:0000256" key="6">
    <source>
        <dbReference type="ARBA" id="ARBA00022989"/>
    </source>
</evidence>
<evidence type="ECO:0000256" key="5">
    <source>
        <dbReference type="ARBA" id="ARBA00022725"/>
    </source>
</evidence>
<evidence type="ECO:0000313" key="12">
    <source>
        <dbReference type="Proteomes" id="UP000823941"/>
    </source>
</evidence>
<evidence type="ECO:0008006" key="13">
    <source>
        <dbReference type="Google" id="ProtNLM"/>
    </source>
</evidence>
<feature type="transmembrane region" description="Helical" evidence="10">
    <location>
        <begin position="53"/>
        <end position="73"/>
    </location>
</feature>
<keyword evidence="7 10" id="KW-0472">Membrane</keyword>
<evidence type="ECO:0000256" key="10">
    <source>
        <dbReference type="SAM" id="Phobius"/>
    </source>
</evidence>
<feature type="transmembrane region" description="Helical" evidence="10">
    <location>
        <begin position="25"/>
        <end position="47"/>
    </location>
</feature>
<keyword evidence="4 10" id="KW-0812">Transmembrane</keyword>
<evidence type="ECO:0000256" key="7">
    <source>
        <dbReference type="ARBA" id="ARBA00023136"/>
    </source>
</evidence>
<evidence type="ECO:0000256" key="3">
    <source>
        <dbReference type="ARBA" id="ARBA00022606"/>
    </source>
</evidence>
<feature type="transmembrane region" description="Helical" evidence="10">
    <location>
        <begin position="261"/>
        <end position="291"/>
    </location>
</feature>
<keyword evidence="6 10" id="KW-1133">Transmembrane helix</keyword>
<keyword evidence="12" id="KW-1185">Reference proteome</keyword>
<keyword evidence="2" id="KW-1003">Cell membrane</keyword>
<evidence type="ECO:0000256" key="8">
    <source>
        <dbReference type="ARBA" id="ARBA00023170"/>
    </source>
</evidence>
<feature type="transmembrane region" description="Helical" evidence="10">
    <location>
        <begin position="130"/>
        <end position="152"/>
    </location>
</feature>
<evidence type="ECO:0000313" key="11">
    <source>
        <dbReference type="EMBL" id="KAG7306359.1"/>
    </source>
</evidence>